<evidence type="ECO:0000256" key="1">
    <source>
        <dbReference type="ARBA" id="ARBA00007532"/>
    </source>
</evidence>
<sequence length="478" mass="51656">MAPSVSNAEHFNYLVIGGGSGGVASARRAAKYGAKVMLIEGNRLGGTCVNVGCVPKKVMWAASDLANKITHAKGYGFTAVDKEFSKQFDWHGFKAKRDAYVARLNDIYANNLTKEGVKYVFGWAKFADAKTVEVSLREGGTAYYTADHILVAAGGHPKVPDGIKNADLGITSDGFFELEQQPKDVAIVGAGYIGVELAGVFNGLGTNTHLLIRGETVLRAFDPMIQNAVTDNYVKHGVHVHKLFKFDPDTAIEKTANGRIKFTFTDKDSPNGQTIEVDQIIWTIGRAPLSDTLNVEVPGLKLDNKGKLECDEYQNTNVPNIYSLGDIASHAVELTPVAIAAGRRLSNRLFGPEKFAKDKLDYTNIPSVVFAHPEAGAIGLTEPQARETYGDENVKVYQSKFVSMYYAPLEAEQKDSTIYKIVVAGPEEKVVGLHIIGDSSAEVLQGFGVAVKMGATKADFDNCVAIHPTSAEELVTMT</sequence>
<feature type="domain" description="Pyridine nucleotide-disulphide oxidoreductase dimerisation" evidence="17">
    <location>
        <begin position="365"/>
        <end position="477"/>
    </location>
</feature>
<dbReference type="InterPro" id="IPR046952">
    <property type="entry name" value="GSHR/TRXR-like"/>
</dbReference>
<dbReference type="KEGG" id="slb:AWJ20_760"/>
<dbReference type="PANTHER" id="PTHR42737">
    <property type="entry name" value="GLUTATHIONE REDUCTASE"/>
    <property type="match status" value="1"/>
</dbReference>
<dbReference type="GO" id="GO:0005634">
    <property type="term" value="C:nucleus"/>
    <property type="evidence" value="ECO:0007669"/>
    <property type="project" value="EnsemblFungi"/>
</dbReference>
<dbReference type="GO" id="GO:0045454">
    <property type="term" value="P:cell redox homeostasis"/>
    <property type="evidence" value="ECO:0007669"/>
    <property type="project" value="EnsemblFungi"/>
</dbReference>
<evidence type="ECO:0000259" key="18">
    <source>
        <dbReference type="Pfam" id="PF07992"/>
    </source>
</evidence>
<dbReference type="EC" id="1.8.1.7" evidence="3 16"/>
<dbReference type="InterPro" id="IPR001100">
    <property type="entry name" value="Pyr_nuc-diS_OxRdtase"/>
</dbReference>
<evidence type="ECO:0000313" key="19">
    <source>
        <dbReference type="EMBL" id="ANB12504.1"/>
    </source>
</evidence>
<gene>
    <name evidence="19" type="primary">GLR1</name>
    <name evidence="19" type="ORF">AWJ20_760</name>
</gene>
<feature type="binding site" evidence="13">
    <location>
        <begin position="189"/>
        <end position="196"/>
    </location>
    <ligand>
        <name>NAD(+)</name>
        <dbReference type="ChEBI" id="CHEBI:57540"/>
    </ligand>
</feature>
<dbReference type="Pfam" id="PF02852">
    <property type="entry name" value="Pyr_redox_dim"/>
    <property type="match status" value="1"/>
</dbReference>
<dbReference type="GO" id="GO:0005739">
    <property type="term" value="C:mitochondrion"/>
    <property type="evidence" value="ECO:0007669"/>
    <property type="project" value="TreeGrafter"/>
</dbReference>
<dbReference type="FunFam" id="3.30.390.30:FF:000003">
    <property type="entry name" value="Glutathione reductase"/>
    <property type="match status" value="1"/>
</dbReference>
<feature type="binding site" evidence="13">
    <location>
        <position position="57"/>
    </location>
    <ligand>
        <name>FAD</name>
        <dbReference type="ChEBI" id="CHEBI:57692"/>
    </ligand>
</feature>
<dbReference type="InterPro" id="IPR023753">
    <property type="entry name" value="FAD/NAD-binding_dom"/>
</dbReference>
<comment type="function">
    <text evidence="11 16">Catalyzes the reduction of glutathione disulfide (GSSG) to reduced glutathione (GSH). Constitutes the major mechanism to maintain a high GSH:GSSG ratio in the cytosol.</text>
</comment>
<dbReference type="InterPro" id="IPR004099">
    <property type="entry name" value="Pyr_nucl-diS_OxRdtase_dimer"/>
</dbReference>
<evidence type="ECO:0000256" key="13">
    <source>
        <dbReference type="PIRSR" id="PIRSR000350-3"/>
    </source>
</evidence>
<dbReference type="GO" id="GO:0006749">
    <property type="term" value="P:glutathione metabolic process"/>
    <property type="evidence" value="ECO:0007669"/>
    <property type="project" value="EnsemblFungi"/>
</dbReference>
<dbReference type="GO" id="GO:0050661">
    <property type="term" value="F:NADP binding"/>
    <property type="evidence" value="ECO:0007669"/>
    <property type="project" value="InterPro"/>
</dbReference>
<dbReference type="OrthoDB" id="5956163at2759"/>
<comment type="similarity">
    <text evidence="1 15">Belongs to the class-I pyridine nucleotide-disulfide oxidoreductase family.</text>
</comment>
<dbReference type="PROSITE" id="PS00076">
    <property type="entry name" value="PYRIDINE_REDOX_1"/>
    <property type="match status" value="1"/>
</dbReference>
<dbReference type="PRINTS" id="PR00368">
    <property type="entry name" value="FADPNR"/>
</dbReference>
<dbReference type="EMBL" id="CP014501">
    <property type="protein sequence ID" value="ANB12504.1"/>
    <property type="molecule type" value="Genomic_DNA"/>
</dbReference>
<keyword evidence="7 15" id="KW-0560">Oxidoreductase</keyword>
<keyword evidence="6 13" id="KW-0274">FAD</keyword>
<evidence type="ECO:0000256" key="9">
    <source>
        <dbReference type="ARBA" id="ARBA00023284"/>
    </source>
</evidence>
<dbReference type="PRINTS" id="PR00411">
    <property type="entry name" value="PNDRDTASEI"/>
</dbReference>
<comment type="catalytic activity">
    <reaction evidence="10 16">
        <text>2 glutathione + NADP(+) = glutathione disulfide + NADPH + H(+)</text>
        <dbReference type="Rhea" id="RHEA:11740"/>
        <dbReference type="ChEBI" id="CHEBI:15378"/>
        <dbReference type="ChEBI" id="CHEBI:57783"/>
        <dbReference type="ChEBI" id="CHEBI:57925"/>
        <dbReference type="ChEBI" id="CHEBI:58297"/>
        <dbReference type="ChEBI" id="CHEBI:58349"/>
        <dbReference type="EC" id="1.8.1.7"/>
    </reaction>
</comment>
<evidence type="ECO:0000256" key="3">
    <source>
        <dbReference type="ARBA" id="ARBA00012607"/>
    </source>
</evidence>
<dbReference type="InterPro" id="IPR016156">
    <property type="entry name" value="FAD/NAD-linked_Rdtase_dimer_sf"/>
</dbReference>
<proteinExistence type="inferred from homology"/>
<feature type="disulfide bond" description="Redox-active" evidence="14">
    <location>
        <begin position="48"/>
        <end position="53"/>
    </location>
</feature>
<feature type="binding site" evidence="13">
    <location>
        <position position="326"/>
    </location>
    <ligand>
        <name>FAD</name>
        <dbReference type="ChEBI" id="CHEBI:57692"/>
    </ligand>
</feature>
<evidence type="ECO:0000256" key="8">
    <source>
        <dbReference type="ARBA" id="ARBA00023157"/>
    </source>
</evidence>
<dbReference type="Gene3D" id="3.50.50.60">
    <property type="entry name" value="FAD/NAD(P)-binding domain"/>
    <property type="match status" value="2"/>
</dbReference>
<comment type="subunit">
    <text evidence="2">Homodimer.</text>
</comment>
<comment type="cofactor">
    <cofactor evidence="13">
        <name>FAD</name>
        <dbReference type="ChEBI" id="CHEBI:57692"/>
    </cofactor>
    <text evidence="13">Binds 1 FAD per subunit.</text>
</comment>
<dbReference type="InterPro" id="IPR006322">
    <property type="entry name" value="Glutathione_Rdtase_euk/bac"/>
</dbReference>
<dbReference type="GO" id="GO:0005829">
    <property type="term" value="C:cytosol"/>
    <property type="evidence" value="ECO:0007669"/>
    <property type="project" value="EnsemblFungi"/>
</dbReference>
<keyword evidence="8" id="KW-1015">Disulfide bond</keyword>
<dbReference type="GeneID" id="30037828"/>
<evidence type="ECO:0000256" key="6">
    <source>
        <dbReference type="ARBA" id="ARBA00022827"/>
    </source>
</evidence>
<name>A0A167D5D5_9ASCO</name>
<dbReference type="PANTHER" id="PTHR42737:SF2">
    <property type="entry name" value="GLUTATHIONE REDUCTASE"/>
    <property type="match status" value="1"/>
</dbReference>
<dbReference type="Proteomes" id="UP000189580">
    <property type="component" value="Chromosome a"/>
</dbReference>
<accession>A0A167D5D5</accession>
<evidence type="ECO:0000256" key="5">
    <source>
        <dbReference type="ARBA" id="ARBA00022630"/>
    </source>
</evidence>
<keyword evidence="16" id="KW-0521">NADP</keyword>
<feature type="domain" description="FAD/NAD(P)-binding" evidence="18">
    <location>
        <begin position="12"/>
        <end position="342"/>
    </location>
</feature>
<evidence type="ECO:0000256" key="14">
    <source>
        <dbReference type="PIRSR" id="PIRSR000350-4"/>
    </source>
</evidence>
<dbReference type="GO" id="GO:0050660">
    <property type="term" value="F:flavin adenine dinucleotide binding"/>
    <property type="evidence" value="ECO:0007669"/>
    <property type="project" value="InterPro"/>
</dbReference>
<dbReference type="Gene3D" id="3.30.390.30">
    <property type="match status" value="1"/>
</dbReference>
<dbReference type="Pfam" id="PF07992">
    <property type="entry name" value="Pyr_redox_2"/>
    <property type="match status" value="1"/>
</dbReference>
<dbReference type="GO" id="GO:0005777">
    <property type="term" value="C:peroxisome"/>
    <property type="evidence" value="ECO:0007669"/>
    <property type="project" value="EnsemblFungi"/>
</dbReference>
<keyword evidence="20" id="KW-1185">Reference proteome</keyword>
<dbReference type="NCBIfam" id="TIGR01421">
    <property type="entry name" value="gluta_reduc_1"/>
    <property type="match status" value="1"/>
</dbReference>
<feature type="binding site" evidence="13">
    <location>
        <position position="285"/>
    </location>
    <ligand>
        <name>NAD(+)</name>
        <dbReference type="ChEBI" id="CHEBI:57540"/>
    </ligand>
</feature>
<evidence type="ECO:0000313" key="20">
    <source>
        <dbReference type="Proteomes" id="UP000189580"/>
    </source>
</evidence>
<dbReference type="RefSeq" id="XP_018734981.1">
    <property type="nucleotide sequence ID" value="XM_018882721.1"/>
</dbReference>
<dbReference type="InterPro" id="IPR036188">
    <property type="entry name" value="FAD/NAD-bd_sf"/>
</dbReference>
<evidence type="ECO:0000256" key="11">
    <source>
        <dbReference type="ARBA" id="ARBA00056905"/>
    </source>
</evidence>
<evidence type="ECO:0000256" key="4">
    <source>
        <dbReference type="ARBA" id="ARBA00017111"/>
    </source>
</evidence>
<keyword evidence="13" id="KW-0547">Nucleotide-binding</keyword>
<dbReference type="NCBIfam" id="NF004776">
    <property type="entry name" value="PRK06116.1"/>
    <property type="match status" value="1"/>
</dbReference>
<evidence type="ECO:0000256" key="7">
    <source>
        <dbReference type="ARBA" id="ARBA00023002"/>
    </source>
</evidence>
<feature type="active site" description="Proton acceptor" evidence="12">
    <location>
        <position position="467"/>
    </location>
</feature>
<protein>
    <recommendedName>
        <fullName evidence="4 16">Glutathione reductase</fullName>
        <ecNumber evidence="3 16">1.8.1.7</ecNumber>
    </recommendedName>
</protein>
<evidence type="ECO:0000256" key="15">
    <source>
        <dbReference type="RuleBase" id="RU003691"/>
    </source>
</evidence>
<dbReference type="GO" id="GO:0034599">
    <property type="term" value="P:cellular response to oxidative stress"/>
    <property type="evidence" value="ECO:0007669"/>
    <property type="project" value="EnsemblFungi"/>
</dbReference>
<keyword evidence="5 15" id="KW-0285">Flavoprotein</keyword>
<evidence type="ECO:0000259" key="17">
    <source>
        <dbReference type="Pfam" id="PF02852"/>
    </source>
</evidence>
<keyword evidence="16" id="KW-0963">Cytoplasm</keyword>
<dbReference type="PIRSF" id="PIRSF000350">
    <property type="entry name" value="Mercury_reductase_MerA"/>
    <property type="match status" value="1"/>
</dbReference>
<organism evidence="19 20">
    <name type="scientific">Sugiyamaella lignohabitans</name>
    <dbReference type="NCBI Taxonomy" id="796027"/>
    <lineage>
        <taxon>Eukaryota</taxon>
        <taxon>Fungi</taxon>
        <taxon>Dikarya</taxon>
        <taxon>Ascomycota</taxon>
        <taxon>Saccharomycotina</taxon>
        <taxon>Dipodascomycetes</taxon>
        <taxon>Dipodascales</taxon>
        <taxon>Trichomonascaceae</taxon>
        <taxon>Sugiyamaella</taxon>
    </lineage>
</organism>
<keyword evidence="13" id="KW-0520">NAD</keyword>
<keyword evidence="9 15" id="KW-0676">Redox-active center</keyword>
<evidence type="ECO:0000256" key="16">
    <source>
        <dbReference type="RuleBase" id="RU365016"/>
    </source>
</evidence>
<dbReference type="GO" id="GO:0004362">
    <property type="term" value="F:glutathione-disulfide reductase (NADPH) activity"/>
    <property type="evidence" value="ECO:0007669"/>
    <property type="project" value="UniProtKB-EC"/>
</dbReference>
<dbReference type="SUPFAM" id="SSF55424">
    <property type="entry name" value="FAD/NAD-linked reductases, dimerisation (C-terminal) domain"/>
    <property type="match status" value="1"/>
</dbReference>
<dbReference type="InterPro" id="IPR012999">
    <property type="entry name" value="Pyr_OxRdtase_I_AS"/>
</dbReference>
<evidence type="ECO:0000256" key="12">
    <source>
        <dbReference type="PIRSR" id="PIRSR000350-2"/>
    </source>
</evidence>
<reference evidence="19 20" key="1">
    <citation type="submission" date="2016-02" db="EMBL/GenBank/DDBJ databases">
        <title>Complete genome sequence and transcriptome regulation of the pentose utilising yeast Sugiyamaella lignohabitans.</title>
        <authorList>
            <person name="Bellasio M."/>
            <person name="Peymann A."/>
            <person name="Valli M."/>
            <person name="Sipitzky M."/>
            <person name="Graf A."/>
            <person name="Sauer M."/>
            <person name="Marx H."/>
            <person name="Mattanovich D."/>
        </authorList>
    </citation>
    <scope>NUCLEOTIDE SEQUENCE [LARGE SCALE GENOMIC DNA]</scope>
    <source>
        <strain evidence="19 20">CBS 10342</strain>
    </source>
</reference>
<dbReference type="FunFam" id="3.50.50.60:FF:000235">
    <property type="entry name" value="Glutathione reductase"/>
    <property type="match status" value="1"/>
</dbReference>
<dbReference type="SUPFAM" id="SSF51905">
    <property type="entry name" value="FAD/NAD(P)-binding domain"/>
    <property type="match status" value="1"/>
</dbReference>
<evidence type="ECO:0000256" key="10">
    <source>
        <dbReference type="ARBA" id="ARBA00049142"/>
    </source>
</evidence>
<evidence type="ECO:0000256" key="2">
    <source>
        <dbReference type="ARBA" id="ARBA00011738"/>
    </source>
</evidence>
<dbReference type="AlphaFoldDB" id="A0A167D5D5"/>
<comment type="subcellular location">
    <subcellularLocation>
        <location evidence="16">Cytoplasm</location>
    </subcellularLocation>
</comment>